<feature type="region of interest" description="Disordered" evidence="1">
    <location>
        <begin position="134"/>
        <end position="367"/>
    </location>
</feature>
<protein>
    <submittedName>
        <fullName evidence="2">Uncharacterized protein</fullName>
    </submittedName>
</protein>
<feature type="compositionally biased region" description="Polar residues" evidence="1">
    <location>
        <begin position="313"/>
        <end position="332"/>
    </location>
</feature>
<sequence>MAEKHPVSKLKRRKTSVEDCKSEHLQRSLPKESIGSSLVKQEQPKCNRASDRAQSVREWWAQPGLSPLERVWALTLQAFSPQVLGASNPELLSDLPPPQAQLKSNAREKQAEWRWCCLGDEVGALPEMPPVAESVCVPTSSASPGQPVPVLPANAAPPPPPPASCPSDRGAPPRLHVWASARAPTGSPPARQEEEEEEGRKRHCGVSVPTKASPSGHRGTGDEGRTAVGMATSGPATSSIASLAPATDTRPRGRPEPAAGTAGSAATPTAAVTLAPLFSTGRGAQGGRGGRAKEEEVKRRPRPPKEHCPGTRAPTTPSHSGTRAPTTPSHSGTRAPPTPSAGAGAGAGAGTGTGAQAQGASVSAQPRKAAGIVLECCPMCLLPFPAG</sequence>
<proteinExistence type="predicted"/>
<feature type="compositionally biased region" description="Basic and acidic residues" evidence="1">
    <location>
        <begin position="291"/>
        <end position="309"/>
    </location>
</feature>
<evidence type="ECO:0000313" key="2">
    <source>
        <dbReference type="EMBL" id="KAL2103389.1"/>
    </source>
</evidence>
<gene>
    <name evidence="2" type="ORF">ACEWY4_000257</name>
</gene>
<feature type="compositionally biased region" description="Basic and acidic residues" evidence="1">
    <location>
        <begin position="42"/>
        <end position="54"/>
    </location>
</feature>
<dbReference type="EMBL" id="JBHFQA010000001">
    <property type="protein sequence ID" value="KAL2103389.1"/>
    <property type="molecule type" value="Genomic_DNA"/>
</dbReference>
<feature type="compositionally biased region" description="Basic and acidic residues" evidence="1">
    <location>
        <begin position="15"/>
        <end position="30"/>
    </location>
</feature>
<dbReference type="Proteomes" id="UP001591681">
    <property type="component" value="Unassembled WGS sequence"/>
</dbReference>
<name>A0ABD1KW45_9TELE</name>
<evidence type="ECO:0000256" key="1">
    <source>
        <dbReference type="SAM" id="MobiDB-lite"/>
    </source>
</evidence>
<feature type="compositionally biased region" description="Low complexity" evidence="1">
    <location>
        <begin position="354"/>
        <end position="365"/>
    </location>
</feature>
<accession>A0ABD1KW45</accession>
<keyword evidence="3" id="KW-1185">Reference proteome</keyword>
<feature type="compositionally biased region" description="Low complexity" evidence="1">
    <location>
        <begin position="257"/>
        <end position="277"/>
    </location>
</feature>
<organism evidence="2 3">
    <name type="scientific">Coilia grayii</name>
    <name type="common">Gray's grenadier anchovy</name>
    <dbReference type="NCBI Taxonomy" id="363190"/>
    <lineage>
        <taxon>Eukaryota</taxon>
        <taxon>Metazoa</taxon>
        <taxon>Chordata</taxon>
        <taxon>Craniata</taxon>
        <taxon>Vertebrata</taxon>
        <taxon>Euteleostomi</taxon>
        <taxon>Actinopterygii</taxon>
        <taxon>Neopterygii</taxon>
        <taxon>Teleostei</taxon>
        <taxon>Clupei</taxon>
        <taxon>Clupeiformes</taxon>
        <taxon>Clupeoidei</taxon>
        <taxon>Engraulidae</taxon>
        <taxon>Coilinae</taxon>
        <taxon>Coilia</taxon>
    </lineage>
</organism>
<comment type="caution">
    <text evidence="2">The sequence shown here is derived from an EMBL/GenBank/DDBJ whole genome shotgun (WGS) entry which is preliminary data.</text>
</comment>
<evidence type="ECO:0000313" key="3">
    <source>
        <dbReference type="Proteomes" id="UP001591681"/>
    </source>
</evidence>
<feature type="compositionally biased region" description="Gly residues" evidence="1">
    <location>
        <begin position="343"/>
        <end position="353"/>
    </location>
</feature>
<feature type="compositionally biased region" description="Pro residues" evidence="1">
    <location>
        <begin position="146"/>
        <end position="164"/>
    </location>
</feature>
<dbReference type="AlphaFoldDB" id="A0ABD1KW45"/>
<reference evidence="2 3" key="1">
    <citation type="submission" date="2024-09" db="EMBL/GenBank/DDBJ databases">
        <title>A chromosome-level genome assembly of Gray's grenadier anchovy, Coilia grayii.</title>
        <authorList>
            <person name="Fu Z."/>
        </authorList>
    </citation>
    <scope>NUCLEOTIDE SEQUENCE [LARGE SCALE GENOMIC DNA]</scope>
    <source>
        <strain evidence="2">G4</strain>
        <tissue evidence="2">Muscle</tissue>
    </source>
</reference>
<feature type="region of interest" description="Disordered" evidence="1">
    <location>
        <begin position="1"/>
        <end position="54"/>
    </location>
</feature>